<proteinExistence type="predicted"/>
<dbReference type="EMBL" id="PGOL01001101">
    <property type="protein sequence ID" value="PKI60899.1"/>
    <property type="molecule type" value="Genomic_DNA"/>
</dbReference>
<evidence type="ECO:0000256" key="1">
    <source>
        <dbReference type="SAM" id="MobiDB-lite"/>
    </source>
</evidence>
<dbReference type="AlphaFoldDB" id="A0A2I0JX55"/>
<evidence type="ECO:0000313" key="2">
    <source>
        <dbReference type="EMBL" id="PKI60899.1"/>
    </source>
</evidence>
<keyword evidence="3" id="KW-1185">Reference proteome</keyword>
<name>A0A2I0JX55_PUNGR</name>
<organism evidence="2 3">
    <name type="scientific">Punica granatum</name>
    <name type="common">Pomegranate</name>
    <dbReference type="NCBI Taxonomy" id="22663"/>
    <lineage>
        <taxon>Eukaryota</taxon>
        <taxon>Viridiplantae</taxon>
        <taxon>Streptophyta</taxon>
        <taxon>Embryophyta</taxon>
        <taxon>Tracheophyta</taxon>
        <taxon>Spermatophyta</taxon>
        <taxon>Magnoliopsida</taxon>
        <taxon>eudicotyledons</taxon>
        <taxon>Gunneridae</taxon>
        <taxon>Pentapetalae</taxon>
        <taxon>rosids</taxon>
        <taxon>malvids</taxon>
        <taxon>Myrtales</taxon>
        <taxon>Lythraceae</taxon>
        <taxon>Punica</taxon>
    </lineage>
</organism>
<dbReference type="Proteomes" id="UP000233551">
    <property type="component" value="Unassembled WGS sequence"/>
</dbReference>
<evidence type="ECO:0000313" key="3">
    <source>
        <dbReference type="Proteomes" id="UP000233551"/>
    </source>
</evidence>
<protein>
    <submittedName>
        <fullName evidence="2">Uncharacterized protein</fullName>
    </submittedName>
</protein>
<gene>
    <name evidence="2" type="ORF">CRG98_018724</name>
</gene>
<sequence>MHGLRWATRSGVTHCTGSNAPNHRSWGPTPPHTSSVCNPSVKWGLVPSHRLAPRNVYVEDDSDWLCESLLGIARELDRSNGYLENQSVLLSPVDTRPPAL</sequence>
<feature type="compositionally biased region" description="Polar residues" evidence="1">
    <location>
        <begin position="10"/>
        <end position="22"/>
    </location>
</feature>
<comment type="caution">
    <text evidence="2">The sequence shown here is derived from an EMBL/GenBank/DDBJ whole genome shotgun (WGS) entry which is preliminary data.</text>
</comment>
<reference evidence="2 3" key="1">
    <citation type="submission" date="2017-11" db="EMBL/GenBank/DDBJ databases">
        <title>De-novo sequencing of pomegranate (Punica granatum L.) genome.</title>
        <authorList>
            <person name="Akparov Z."/>
            <person name="Amiraslanov A."/>
            <person name="Hajiyeva S."/>
            <person name="Abbasov M."/>
            <person name="Kaur K."/>
            <person name="Hamwieh A."/>
            <person name="Solovyev V."/>
            <person name="Salamov A."/>
            <person name="Braich B."/>
            <person name="Kosarev P."/>
            <person name="Mahmoud A."/>
            <person name="Hajiyev E."/>
            <person name="Babayeva S."/>
            <person name="Izzatullayeva V."/>
            <person name="Mammadov A."/>
            <person name="Mammadov A."/>
            <person name="Sharifova S."/>
            <person name="Ojaghi J."/>
            <person name="Eynullazada K."/>
            <person name="Bayramov B."/>
            <person name="Abdulazimova A."/>
            <person name="Shahmuradov I."/>
        </authorList>
    </citation>
    <scope>NUCLEOTIDE SEQUENCE [LARGE SCALE GENOMIC DNA]</scope>
    <source>
        <strain evidence="3">cv. AG2017</strain>
        <tissue evidence="2">Leaf</tissue>
    </source>
</reference>
<feature type="region of interest" description="Disordered" evidence="1">
    <location>
        <begin position="1"/>
        <end position="34"/>
    </location>
</feature>
<accession>A0A2I0JX55</accession>